<name>A0AAN4R4M5_9PROT</name>
<dbReference type="KEGG" id="abg:Asbog_01534"/>
<dbReference type="Proteomes" id="UP000321287">
    <property type="component" value="Unassembled WGS sequence"/>
</dbReference>
<reference evidence="2 3" key="1">
    <citation type="submission" date="2019-07" db="EMBL/GenBank/DDBJ databases">
        <title>Whole genome shotgun sequence of Asaia bogorensis NBRC 16594.</title>
        <authorList>
            <person name="Hosoyama A."/>
            <person name="Uohara A."/>
            <person name="Ohji S."/>
            <person name="Ichikawa N."/>
        </authorList>
    </citation>
    <scope>NUCLEOTIDE SEQUENCE [LARGE SCALE GENOMIC DNA]</scope>
    <source>
        <strain evidence="2 3">NBRC 16594</strain>
    </source>
</reference>
<dbReference type="InterPro" id="IPR058744">
    <property type="entry name" value="BstA-like_C"/>
</dbReference>
<sequence length="335" mass="37869">MHLATVKRRQTPRLSRLPAANIIRDYKALSLNPPSSPATPKQGILDLGIEIERVIAGIEMGVLENGTPYLTQRGLAGMSGAARSTLQELTLEWETAHQTGIFGSKRVSWFKDYLAEKAYGEPSLYIEIRKDGSAHYAYPDVVCMAVIEYFAFEAQRTNETALKSFRQLARFGLQSFIYEALGYAPPDKWKYYHDRVSLLVGGAPDGYFIVFNEVGGMIVDLINADVGVNDKTIPDISVGKAWGSYWTKNNLENTYGPRVVFEHNYPSYYPQAASNPQRPWAYPNEALAEFRRWFRHEYLTTRFPKYILTKAHLIGGQEEAKRIGQIYQPRALSGP</sequence>
<comment type="caution">
    <text evidence="2">The sequence shown here is derived from an EMBL/GenBank/DDBJ whole genome shotgun (WGS) entry which is preliminary data.</text>
</comment>
<dbReference type="Pfam" id="PF26567">
    <property type="entry name" value="BstA_C"/>
    <property type="match status" value="1"/>
</dbReference>
<accession>A0AAN4R4M5</accession>
<protein>
    <recommendedName>
        <fullName evidence="1">BstA-like C-terminal domain-containing protein</fullName>
    </recommendedName>
</protein>
<organism evidence="2 3">
    <name type="scientific">Asaia bogorensis NBRC 16594</name>
    <dbReference type="NCBI Taxonomy" id="1231624"/>
    <lineage>
        <taxon>Bacteria</taxon>
        <taxon>Pseudomonadati</taxon>
        <taxon>Pseudomonadota</taxon>
        <taxon>Alphaproteobacteria</taxon>
        <taxon>Acetobacterales</taxon>
        <taxon>Acetobacteraceae</taxon>
        <taxon>Asaia</taxon>
    </lineage>
</organism>
<dbReference type="EMBL" id="BJVS01000007">
    <property type="protein sequence ID" value="GEL54352.1"/>
    <property type="molecule type" value="Genomic_DNA"/>
</dbReference>
<gene>
    <name evidence="2" type="ORF">ABO01nite_23590</name>
</gene>
<dbReference type="AlphaFoldDB" id="A0AAN4R4M5"/>
<evidence type="ECO:0000259" key="1">
    <source>
        <dbReference type="Pfam" id="PF26567"/>
    </source>
</evidence>
<keyword evidence="3" id="KW-1185">Reference proteome</keyword>
<feature type="domain" description="BstA-like C-terminal" evidence="1">
    <location>
        <begin position="189"/>
        <end position="311"/>
    </location>
</feature>
<evidence type="ECO:0000313" key="3">
    <source>
        <dbReference type="Proteomes" id="UP000321287"/>
    </source>
</evidence>
<proteinExistence type="predicted"/>
<evidence type="ECO:0000313" key="2">
    <source>
        <dbReference type="EMBL" id="GEL54352.1"/>
    </source>
</evidence>